<keyword evidence="1" id="KW-0732">Signal</keyword>
<dbReference type="AlphaFoldDB" id="A0A392RU13"/>
<dbReference type="Proteomes" id="UP000265520">
    <property type="component" value="Unassembled WGS sequence"/>
</dbReference>
<organism evidence="2 3">
    <name type="scientific">Trifolium medium</name>
    <dbReference type="NCBI Taxonomy" id="97028"/>
    <lineage>
        <taxon>Eukaryota</taxon>
        <taxon>Viridiplantae</taxon>
        <taxon>Streptophyta</taxon>
        <taxon>Embryophyta</taxon>
        <taxon>Tracheophyta</taxon>
        <taxon>Spermatophyta</taxon>
        <taxon>Magnoliopsida</taxon>
        <taxon>eudicotyledons</taxon>
        <taxon>Gunneridae</taxon>
        <taxon>Pentapetalae</taxon>
        <taxon>rosids</taxon>
        <taxon>fabids</taxon>
        <taxon>Fabales</taxon>
        <taxon>Fabaceae</taxon>
        <taxon>Papilionoideae</taxon>
        <taxon>50 kb inversion clade</taxon>
        <taxon>NPAAA clade</taxon>
        <taxon>Hologalegina</taxon>
        <taxon>IRL clade</taxon>
        <taxon>Trifolieae</taxon>
        <taxon>Trifolium</taxon>
    </lineage>
</organism>
<reference evidence="2 3" key="1">
    <citation type="journal article" date="2018" name="Front. Plant Sci.">
        <title>Red Clover (Trifolium pratense) and Zigzag Clover (T. medium) - A Picture of Genomic Similarities and Differences.</title>
        <authorList>
            <person name="Dluhosova J."/>
            <person name="Istvanek J."/>
            <person name="Nedelnik J."/>
            <person name="Repkova J."/>
        </authorList>
    </citation>
    <scope>NUCLEOTIDE SEQUENCE [LARGE SCALE GENOMIC DNA]</scope>
    <source>
        <strain evidence="3">cv. 10/8</strain>
        <tissue evidence="2">Leaf</tissue>
    </source>
</reference>
<name>A0A392RU13_9FABA</name>
<sequence>WFMIKPPQFLHFLCLAQRAACIGATRGAMVQGQLNLLALAQHPAGSAQRAA</sequence>
<proteinExistence type="predicted"/>
<accession>A0A392RU13</accession>
<evidence type="ECO:0000313" key="2">
    <source>
        <dbReference type="EMBL" id="MCI40141.1"/>
    </source>
</evidence>
<keyword evidence="3" id="KW-1185">Reference proteome</keyword>
<comment type="caution">
    <text evidence="2">The sequence shown here is derived from an EMBL/GenBank/DDBJ whole genome shotgun (WGS) entry which is preliminary data.</text>
</comment>
<dbReference type="EMBL" id="LXQA010276403">
    <property type="protein sequence ID" value="MCI40141.1"/>
    <property type="molecule type" value="Genomic_DNA"/>
</dbReference>
<evidence type="ECO:0000313" key="3">
    <source>
        <dbReference type="Proteomes" id="UP000265520"/>
    </source>
</evidence>
<feature type="non-terminal residue" evidence="2">
    <location>
        <position position="1"/>
    </location>
</feature>
<feature type="signal peptide" evidence="1">
    <location>
        <begin position="1"/>
        <end position="21"/>
    </location>
</feature>
<feature type="chain" id="PRO_5017465018" evidence="1">
    <location>
        <begin position="22"/>
        <end position="51"/>
    </location>
</feature>
<protein>
    <submittedName>
        <fullName evidence="2">Uncharacterized protein</fullName>
    </submittedName>
</protein>
<evidence type="ECO:0000256" key="1">
    <source>
        <dbReference type="SAM" id="SignalP"/>
    </source>
</evidence>